<dbReference type="Proteomes" id="UP000070444">
    <property type="component" value="Unassembled WGS sequence"/>
</dbReference>
<evidence type="ECO:0000313" key="2">
    <source>
        <dbReference type="EMBL" id="KXN73897.1"/>
    </source>
</evidence>
<evidence type="ECO:0000313" key="3">
    <source>
        <dbReference type="Proteomes" id="UP000070444"/>
    </source>
</evidence>
<name>A0A137PFW9_CONC2</name>
<keyword evidence="1" id="KW-0732">Signal</keyword>
<evidence type="ECO:0008006" key="4">
    <source>
        <dbReference type="Google" id="ProtNLM"/>
    </source>
</evidence>
<accession>A0A137PFW9</accession>
<protein>
    <recommendedName>
        <fullName evidence="4">FTP domain-containing protein</fullName>
    </recommendedName>
</protein>
<dbReference type="EMBL" id="KQ964430">
    <property type="protein sequence ID" value="KXN73897.1"/>
    <property type="molecule type" value="Genomic_DNA"/>
</dbReference>
<feature type="signal peptide" evidence="1">
    <location>
        <begin position="1"/>
        <end position="25"/>
    </location>
</feature>
<evidence type="ECO:0000256" key="1">
    <source>
        <dbReference type="SAM" id="SignalP"/>
    </source>
</evidence>
<reference evidence="2 3" key="1">
    <citation type="journal article" date="2015" name="Genome Biol. Evol.">
        <title>Phylogenomic analyses indicate that early fungi evolved digesting cell walls of algal ancestors of land plants.</title>
        <authorList>
            <person name="Chang Y."/>
            <person name="Wang S."/>
            <person name="Sekimoto S."/>
            <person name="Aerts A.L."/>
            <person name="Choi C."/>
            <person name="Clum A."/>
            <person name="LaButti K.M."/>
            <person name="Lindquist E.A."/>
            <person name="Yee Ngan C."/>
            <person name="Ohm R.A."/>
            <person name="Salamov A.A."/>
            <person name="Grigoriev I.V."/>
            <person name="Spatafora J.W."/>
            <person name="Berbee M.L."/>
        </authorList>
    </citation>
    <scope>NUCLEOTIDE SEQUENCE [LARGE SCALE GENOMIC DNA]</scope>
    <source>
        <strain evidence="2 3">NRRL 28638</strain>
    </source>
</reference>
<gene>
    <name evidence="2" type="ORF">CONCODRAFT_77146</name>
</gene>
<keyword evidence="3" id="KW-1185">Reference proteome</keyword>
<proteinExistence type="predicted"/>
<dbReference type="AlphaFoldDB" id="A0A137PFW9"/>
<sequence length="252" mass="28408">MNSKLLLVLVGSLLALPQNFNEVFGISSVIANVEHSLNRRAYANEYGSPAEEHRGEYPWPEEVEAIIEDIVLDEFDLEAGIDYKVTNFKTDPSGDGSKYVELTQLVNGVELKYANIDLKIDNQDKIVSVDDSFEDIKSPNDSEQDWGSPVEAAFSLFDYLKLDREDDPANVGVIVNDIRDTYVLSNISDEQVTVVATREYIFKDDELKKIWSFELKNGKQFVSASISPSGEIVEIASSIRAKYLRHLLRSYL</sequence>
<organism evidence="2 3">
    <name type="scientific">Conidiobolus coronatus (strain ATCC 28846 / CBS 209.66 / NRRL 28638)</name>
    <name type="common">Delacroixia coronata</name>
    <dbReference type="NCBI Taxonomy" id="796925"/>
    <lineage>
        <taxon>Eukaryota</taxon>
        <taxon>Fungi</taxon>
        <taxon>Fungi incertae sedis</taxon>
        <taxon>Zoopagomycota</taxon>
        <taxon>Entomophthoromycotina</taxon>
        <taxon>Entomophthoromycetes</taxon>
        <taxon>Entomophthorales</taxon>
        <taxon>Ancylistaceae</taxon>
        <taxon>Conidiobolus</taxon>
    </lineage>
</organism>
<feature type="chain" id="PRO_5007294756" description="FTP domain-containing protein" evidence="1">
    <location>
        <begin position="26"/>
        <end position="252"/>
    </location>
</feature>